<dbReference type="EMBL" id="JBJQOH010000001">
    <property type="protein sequence ID" value="KAL3701423.1"/>
    <property type="molecule type" value="Genomic_DNA"/>
</dbReference>
<feature type="region of interest" description="Disordered" evidence="1">
    <location>
        <begin position="159"/>
        <end position="193"/>
    </location>
</feature>
<accession>A0ABD3ICJ4</accession>
<reference evidence="2 3" key="1">
    <citation type="submission" date="2024-09" db="EMBL/GenBank/DDBJ databases">
        <title>Chromosome-scale assembly of Riccia sorocarpa.</title>
        <authorList>
            <person name="Paukszto L."/>
        </authorList>
    </citation>
    <scope>NUCLEOTIDE SEQUENCE [LARGE SCALE GENOMIC DNA]</scope>
    <source>
        <strain evidence="2">LP-2024</strain>
        <tissue evidence="2">Aerial parts of the thallus</tissue>
    </source>
</reference>
<evidence type="ECO:0000313" key="3">
    <source>
        <dbReference type="Proteomes" id="UP001633002"/>
    </source>
</evidence>
<gene>
    <name evidence="2" type="ORF">R1sor_019445</name>
</gene>
<proteinExistence type="predicted"/>
<dbReference type="AlphaFoldDB" id="A0ABD3ICJ4"/>
<evidence type="ECO:0000313" key="2">
    <source>
        <dbReference type="EMBL" id="KAL3701423.1"/>
    </source>
</evidence>
<feature type="compositionally biased region" description="Polar residues" evidence="1">
    <location>
        <begin position="347"/>
        <end position="356"/>
    </location>
</feature>
<feature type="compositionally biased region" description="Basic and acidic residues" evidence="1">
    <location>
        <begin position="327"/>
        <end position="343"/>
    </location>
</feature>
<keyword evidence="3" id="KW-1185">Reference proteome</keyword>
<feature type="region of interest" description="Disordered" evidence="1">
    <location>
        <begin position="300"/>
        <end position="366"/>
    </location>
</feature>
<sequence length="479" mass="54415">MILPFNILQFHCETMGVDCDNNGGKDDLKVQGAKKIPTYEDIFINKSHEKNELAENWPRAHAALLEGHQKIRCLFNNPDPQFAPLMHDILHSNFRTKPKPEMRAKLSEFVDKHIDKLPVLEFNDDEVGQTVIIKWKPLELYKQMLSFLYDYRKGKRSRTSSNSAKLLQEKHKKADKKSGQQTMEDVEEKLDGKANSPVAIDQNISNKSQRSFLGDEHDRVSCKSQRSFLGDEHDGISCNVLNTNDTRTKVDNSDEEFFSLLSKPRSIDSTPSKGHRASHFTDEVDDMSPAHFLCLRKTVQLQQSRQQQHEPETNSSPLSPTPIRNRVQRDVDKLGNNLDDRKASSPHKANTSTPMTRASKRKLVDGKVQTRTVDTDEGHNQQEVILDEIKVTVTELTLEARRVIGLMVLSCEFVTGIAARINQYMAGENSKSSNKPFKNYLRKSIADEIDFVVSHALQTKQVKLKGKAQLREGKITSIV</sequence>
<comment type="caution">
    <text evidence="2">The sequence shown here is derived from an EMBL/GenBank/DDBJ whole genome shotgun (WGS) entry which is preliminary data.</text>
</comment>
<organism evidence="2 3">
    <name type="scientific">Riccia sorocarpa</name>
    <dbReference type="NCBI Taxonomy" id="122646"/>
    <lineage>
        <taxon>Eukaryota</taxon>
        <taxon>Viridiplantae</taxon>
        <taxon>Streptophyta</taxon>
        <taxon>Embryophyta</taxon>
        <taxon>Marchantiophyta</taxon>
        <taxon>Marchantiopsida</taxon>
        <taxon>Marchantiidae</taxon>
        <taxon>Marchantiales</taxon>
        <taxon>Ricciaceae</taxon>
        <taxon>Riccia</taxon>
    </lineage>
</organism>
<protein>
    <submittedName>
        <fullName evidence="2">Uncharacterized protein</fullName>
    </submittedName>
</protein>
<name>A0ABD3ICJ4_9MARC</name>
<dbReference type="Proteomes" id="UP001633002">
    <property type="component" value="Unassembled WGS sequence"/>
</dbReference>
<evidence type="ECO:0000256" key="1">
    <source>
        <dbReference type="SAM" id="MobiDB-lite"/>
    </source>
</evidence>